<accession>A0A381S6Q2</accession>
<feature type="transmembrane region" description="Helical" evidence="1">
    <location>
        <begin position="169"/>
        <end position="185"/>
    </location>
</feature>
<protein>
    <recommendedName>
        <fullName evidence="3">EamA domain-containing protein</fullName>
    </recommendedName>
</protein>
<feature type="transmembrane region" description="Helical" evidence="1">
    <location>
        <begin position="197"/>
        <end position="218"/>
    </location>
</feature>
<reference evidence="2" key="1">
    <citation type="submission" date="2018-05" db="EMBL/GenBank/DDBJ databases">
        <authorList>
            <person name="Lanie J.A."/>
            <person name="Ng W.-L."/>
            <person name="Kazmierczak K.M."/>
            <person name="Andrzejewski T.M."/>
            <person name="Davidsen T.M."/>
            <person name="Wayne K.J."/>
            <person name="Tettelin H."/>
            <person name="Glass J.I."/>
            <person name="Rusch D."/>
            <person name="Podicherti R."/>
            <person name="Tsui H.-C.T."/>
            <person name="Winkler M.E."/>
        </authorList>
    </citation>
    <scope>NUCLEOTIDE SEQUENCE</scope>
</reference>
<evidence type="ECO:0008006" key="3">
    <source>
        <dbReference type="Google" id="ProtNLM"/>
    </source>
</evidence>
<keyword evidence="1" id="KW-1133">Transmembrane helix</keyword>
<dbReference type="InterPro" id="IPR037185">
    <property type="entry name" value="EmrE-like"/>
</dbReference>
<feature type="transmembrane region" description="Helical" evidence="1">
    <location>
        <begin position="89"/>
        <end position="106"/>
    </location>
</feature>
<sequence>VPLEAVLLVLASTVIHAGWNARLHRMDDPAVVIATSYLWVGVVLLPMVVVDPPVEVLGWVFASAAAQAVYLGFLGSAYRDGSLSVTYPIARGTAPLLIGLGGWWLLGETPSIATSVGLVVLTVGILLVAGLGARLREGRAVAMALLTGLGTVGYSLIDARSVDLTGVLGYLSVIMILSSLFVFAVRQPGVERIRASLRPGVLIGVGQGTAYALVLLAFKQAQAGQVAGLRQMSVVLGVLLAREALGPRALGGALAVAVGAALVVW</sequence>
<feature type="transmembrane region" description="Helical" evidence="1">
    <location>
        <begin position="56"/>
        <end position="77"/>
    </location>
</feature>
<dbReference type="AlphaFoldDB" id="A0A381S6Q2"/>
<proteinExistence type="predicted"/>
<feature type="transmembrane region" description="Helical" evidence="1">
    <location>
        <begin position="112"/>
        <end position="133"/>
    </location>
</feature>
<feature type="transmembrane region" description="Helical" evidence="1">
    <location>
        <begin position="30"/>
        <end position="50"/>
    </location>
</feature>
<keyword evidence="1" id="KW-0812">Transmembrane</keyword>
<keyword evidence="1" id="KW-0472">Membrane</keyword>
<feature type="transmembrane region" description="Helical" evidence="1">
    <location>
        <begin position="140"/>
        <end position="157"/>
    </location>
</feature>
<feature type="non-terminal residue" evidence="2">
    <location>
        <position position="1"/>
    </location>
</feature>
<feature type="transmembrane region" description="Helical" evidence="1">
    <location>
        <begin position="245"/>
        <end position="264"/>
    </location>
</feature>
<organism evidence="2">
    <name type="scientific">marine metagenome</name>
    <dbReference type="NCBI Taxonomy" id="408172"/>
    <lineage>
        <taxon>unclassified sequences</taxon>
        <taxon>metagenomes</taxon>
        <taxon>ecological metagenomes</taxon>
    </lineage>
</organism>
<dbReference type="Gene3D" id="1.10.3730.20">
    <property type="match status" value="1"/>
</dbReference>
<evidence type="ECO:0000256" key="1">
    <source>
        <dbReference type="SAM" id="Phobius"/>
    </source>
</evidence>
<gene>
    <name evidence="2" type="ORF">METZ01_LOCUS50791</name>
</gene>
<name>A0A381S6Q2_9ZZZZ</name>
<evidence type="ECO:0000313" key="2">
    <source>
        <dbReference type="EMBL" id="SUZ97937.1"/>
    </source>
</evidence>
<dbReference type="EMBL" id="UINC01002555">
    <property type="protein sequence ID" value="SUZ97937.1"/>
    <property type="molecule type" value="Genomic_DNA"/>
</dbReference>
<feature type="transmembrane region" description="Helical" evidence="1">
    <location>
        <begin position="6"/>
        <end position="23"/>
    </location>
</feature>
<dbReference type="SUPFAM" id="SSF103481">
    <property type="entry name" value="Multidrug resistance efflux transporter EmrE"/>
    <property type="match status" value="2"/>
</dbReference>